<name>R7RQV3_9CLOT</name>
<dbReference type="HOGENOM" id="CLU_1569920_0_0_9"/>
<keyword evidence="4" id="KW-1185">Reference proteome</keyword>
<evidence type="ECO:0000313" key="4">
    <source>
        <dbReference type="Proteomes" id="UP000014923"/>
    </source>
</evidence>
<comment type="caution">
    <text evidence="3">The sequence shown here is derived from an EMBL/GenBank/DDBJ whole genome shotgun (WGS) entry which is preliminary data.</text>
</comment>
<reference evidence="3" key="1">
    <citation type="submission" date="2013-03" db="EMBL/GenBank/DDBJ databases">
        <title>Draft genome sequence of the hydrogen-ethanol-producing anaerobic alkalithermophilic Caloramator celere.</title>
        <authorList>
            <person name="Ciranna A."/>
            <person name="Larjo A."/>
            <person name="Kivisto A."/>
            <person name="Santala V."/>
            <person name="Roos C."/>
            <person name="Karp M."/>
        </authorList>
    </citation>
    <scope>NUCLEOTIDE SEQUENCE [LARGE SCALE GENOMIC DNA]</scope>
    <source>
        <strain evidence="3">DSM 8682</strain>
    </source>
</reference>
<proteinExistence type="predicted"/>
<keyword evidence="2" id="KW-0732">Signal</keyword>
<feature type="signal peptide" evidence="2">
    <location>
        <begin position="1"/>
        <end position="24"/>
    </location>
</feature>
<feature type="transmembrane region" description="Helical" evidence="1">
    <location>
        <begin position="149"/>
        <end position="166"/>
    </location>
</feature>
<dbReference type="EMBL" id="CAVN010000090">
    <property type="protein sequence ID" value="CDF57731.1"/>
    <property type="molecule type" value="Genomic_DNA"/>
</dbReference>
<accession>R7RQV3</accession>
<dbReference type="AlphaFoldDB" id="R7RQV3"/>
<sequence length="170" mass="17968">MKARKFALSLALALTVFSTTFASAATKQDVINALRRVGANSAIITMAENYLKTVSISEDKLDLVVQNINDVKALMDARGVTDVTKLSREDKEKVIAEIQDSARIVGLTAEIVTGKNGVRTVKLVNEKGKIVAVVAGNGKIMKKTGTANALGMAVGSLTAVAGLLALRKRK</sequence>
<evidence type="ECO:0000313" key="3">
    <source>
        <dbReference type="EMBL" id="CDF57731.1"/>
    </source>
</evidence>
<protein>
    <submittedName>
        <fullName evidence="3">Uncharacterized protein</fullName>
    </submittedName>
</protein>
<organism evidence="3 4">
    <name type="scientific">Thermobrachium celere DSM 8682</name>
    <dbReference type="NCBI Taxonomy" id="941824"/>
    <lineage>
        <taxon>Bacteria</taxon>
        <taxon>Bacillati</taxon>
        <taxon>Bacillota</taxon>
        <taxon>Clostridia</taxon>
        <taxon>Eubacteriales</taxon>
        <taxon>Clostridiaceae</taxon>
        <taxon>Thermobrachium</taxon>
    </lineage>
</organism>
<evidence type="ECO:0000256" key="1">
    <source>
        <dbReference type="SAM" id="Phobius"/>
    </source>
</evidence>
<keyword evidence="1" id="KW-0812">Transmembrane</keyword>
<dbReference type="Proteomes" id="UP000014923">
    <property type="component" value="Unassembled WGS sequence"/>
</dbReference>
<keyword evidence="1" id="KW-1133">Transmembrane helix</keyword>
<feature type="chain" id="PRO_5004455236" evidence="2">
    <location>
        <begin position="25"/>
        <end position="170"/>
    </location>
</feature>
<dbReference type="RefSeq" id="WP_018661146.1">
    <property type="nucleotide sequence ID" value="NZ_HF952018.1"/>
</dbReference>
<keyword evidence="1" id="KW-0472">Membrane</keyword>
<gene>
    <name evidence="3" type="ORF">TCEL_01645</name>
</gene>
<evidence type="ECO:0000256" key="2">
    <source>
        <dbReference type="SAM" id="SignalP"/>
    </source>
</evidence>